<evidence type="ECO:0000256" key="1">
    <source>
        <dbReference type="ARBA" id="ARBA00006157"/>
    </source>
</evidence>
<evidence type="ECO:0000256" key="3">
    <source>
        <dbReference type="ARBA" id="ARBA00023125"/>
    </source>
</evidence>
<dbReference type="InterPro" id="IPR010982">
    <property type="entry name" value="Lambda_DNA-bd_dom_sf"/>
</dbReference>
<evidence type="ECO:0000313" key="6">
    <source>
        <dbReference type="EMBL" id="QPS45611.1"/>
    </source>
</evidence>
<proteinExistence type="inferred from homology"/>
<dbReference type="EMBL" id="CP065686">
    <property type="protein sequence ID" value="QPS45611.1"/>
    <property type="molecule type" value="Genomic_DNA"/>
</dbReference>
<dbReference type="SUPFAM" id="SSF47413">
    <property type="entry name" value="lambda repressor-like DNA-binding domains"/>
    <property type="match status" value="1"/>
</dbReference>
<keyword evidence="2" id="KW-0805">Transcription regulation</keyword>
<protein>
    <submittedName>
        <fullName evidence="6">Helix-turn-helix domain-containing protein</fullName>
    </submittedName>
</protein>
<dbReference type="GO" id="GO:0003677">
    <property type="term" value="F:DNA binding"/>
    <property type="evidence" value="ECO:0007669"/>
    <property type="project" value="UniProtKB-KW"/>
</dbReference>
<feature type="domain" description="Ner winged helix-turn-helix DNA-binding" evidence="5">
    <location>
        <begin position="13"/>
        <end position="83"/>
    </location>
</feature>
<reference evidence="6 7" key="1">
    <citation type="submission" date="2020-12" db="EMBL/GenBank/DDBJ databases">
        <title>FDA dAtabase for Regulatory Grade micrObial Sequences (FDA-ARGOS): Supporting development and validation of Infectious Disease Dx tests.</title>
        <authorList>
            <person name="Nelson B."/>
            <person name="Plummer A."/>
            <person name="Tallon L."/>
            <person name="Sadzewicz L."/>
            <person name="Zhao X."/>
            <person name="Boylan J."/>
            <person name="Ott S."/>
            <person name="Bowen H."/>
            <person name="Vavikolanu K."/>
            <person name="Mehta A."/>
            <person name="Aluvathingal J."/>
            <person name="Nadendla S."/>
            <person name="Myers T."/>
            <person name="Yan Y."/>
            <person name="Sichtig H."/>
        </authorList>
    </citation>
    <scope>NUCLEOTIDE SEQUENCE [LARGE SCALE GENOMIC DNA]</scope>
    <source>
        <strain evidence="6 7">FDAARGOS_899</strain>
    </source>
</reference>
<keyword evidence="3" id="KW-0238">DNA-binding</keyword>
<comment type="similarity">
    <text evidence="1">Belongs to the ner transcriptional regulatory family.</text>
</comment>
<keyword evidence="4" id="KW-0804">Transcription</keyword>
<organism evidence="6 7">
    <name type="scientific">Burkholderia humptydooensis</name>
    <dbReference type="NCBI Taxonomy" id="430531"/>
    <lineage>
        <taxon>Bacteria</taxon>
        <taxon>Pseudomonadati</taxon>
        <taxon>Pseudomonadota</taxon>
        <taxon>Betaproteobacteria</taxon>
        <taxon>Burkholderiales</taxon>
        <taxon>Burkholderiaceae</taxon>
        <taxon>Burkholderia</taxon>
        <taxon>pseudomallei group</taxon>
    </lineage>
</organism>
<dbReference type="Gene3D" id="1.10.260.40">
    <property type="entry name" value="lambda repressor-like DNA-binding domains"/>
    <property type="match status" value="1"/>
</dbReference>
<evidence type="ECO:0000313" key="7">
    <source>
        <dbReference type="Proteomes" id="UP000594943"/>
    </source>
</evidence>
<evidence type="ECO:0000256" key="4">
    <source>
        <dbReference type="ARBA" id="ARBA00023163"/>
    </source>
</evidence>
<gene>
    <name evidence="6" type="ORF">I6G56_15000</name>
</gene>
<dbReference type="Proteomes" id="UP000594943">
    <property type="component" value="Chromosome 1"/>
</dbReference>
<sequence length="118" mass="12779">MSKKPAEQVALQDWHRADIKAALEKAGWSLRRLSMAHGYTPGALKNALDVPWPKAESIIAATIGVPRHLIWPSRYHIDGTARSGRGERGFGRRKAVASTECKSITRSDACNVNCAGGA</sequence>
<dbReference type="Pfam" id="PF13693">
    <property type="entry name" value="HTH_35"/>
    <property type="match status" value="1"/>
</dbReference>
<dbReference type="AlphaFoldDB" id="A0A7T2WYY6"/>
<evidence type="ECO:0000259" key="5">
    <source>
        <dbReference type="Pfam" id="PF13693"/>
    </source>
</evidence>
<accession>A0A7T2WYY6</accession>
<name>A0A7T2WYY6_9BURK</name>
<evidence type="ECO:0000256" key="2">
    <source>
        <dbReference type="ARBA" id="ARBA00023015"/>
    </source>
</evidence>
<dbReference type="InterPro" id="IPR038722">
    <property type="entry name" value="Ner_HTH_dom"/>
</dbReference>
<dbReference type="KEGG" id="bhg:I6G56_15000"/>